<name>A0A941FC22_9ACTN</name>
<evidence type="ECO:0000313" key="3">
    <source>
        <dbReference type="EMBL" id="MBR8638620.1"/>
    </source>
</evidence>
<dbReference type="Proteomes" id="UP000682308">
    <property type="component" value="Unassembled WGS sequence"/>
</dbReference>
<feature type="region of interest" description="Disordered" evidence="1">
    <location>
        <begin position="68"/>
        <end position="89"/>
    </location>
</feature>
<comment type="caution">
    <text evidence="3">The sequence shown here is derived from an EMBL/GenBank/DDBJ whole genome shotgun (WGS) entry which is preliminary data.</text>
</comment>
<organism evidence="3 4">
    <name type="scientific">Streptomyces tuirus</name>
    <dbReference type="NCBI Taxonomy" id="68278"/>
    <lineage>
        <taxon>Bacteria</taxon>
        <taxon>Bacillati</taxon>
        <taxon>Actinomycetota</taxon>
        <taxon>Actinomycetes</taxon>
        <taxon>Kitasatosporales</taxon>
        <taxon>Streptomycetaceae</taxon>
        <taxon>Streptomyces</taxon>
    </lineage>
</organism>
<keyword evidence="2" id="KW-0812">Transmembrane</keyword>
<accession>A0A941FC22</accession>
<keyword evidence="2" id="KW-0472">Membrane</keyword>
<keyword evidence="4" id="KW-1185">Reference proteome</keyword>
<evidence type="ECO:0000256" key="2">
    <source>
        <dbReference type="SAM" id="Phobius"/>
    </source>
</evidence>
<dbReference type="AlphaFoldDB" id="A0A941FC22"/>
<reference evidence="3 4" key="1">
    <citation type="submission" date="2021-04" db="EMBL/GenBank/DDBJ databases">
        <title>Characterization of the biosynthetic gene cluster of new lipopeptides with antitumor activity in the genome of the marine Streptomyces PHM034.</title>
        <authorList>
            <person name="Ceniceros A."/>
            <person name="Canedo L."/>
            <person name="Mendez C."/>
            <person name="Olano C."/>
            <person name="Schleissner C."/>
            <person name="Cuevas C."/>
            <person name="De La Calle F."/>
            <person name="Salas J.A."/>
        </authorList>
    </citation>
    <scope>NUCLEOTIDE SEQUENCE [LARGE SCALE GENOMIC DNA]</scope>
    <source>
        <strain evidence="3 4">PHM034</strain>
    </source>
</reference>
<evidence type="ECO:0000313" key="4">
    <source>
        <dbReference type="Proteomes" id="UP000682308"/>
    </source>
</evidence>
<evidence type="ECO:0000256" key="1">
    <source>
        <dbReference type="SAM" id="MobiDB-lite"/>
    </source>
</evidence>
<dbReference type="EMBL" id="JAGTPG010000001">
    <property type="protein sequence ID" value="MBR8638620.1"/>
    <property type="molecule type" value="Genomic_DNA"/>
</dbReference>
<gene>
    <name evidence="3" type="ORF">KEF29_03225</name>
</gene>
<protein>
    <submittedName>
        <fullName evidence="3">Uncharacterized protein</fullName>
    </submittedName>
</protein>
<keyword evidence="2" id="KW-1133">Transmembrane helix</keyword>
<feature type="transmembrane region" description="Helical" evidence="2">
    <location>
        <begin position="20"/>
        <end position="42"/>
    </location>
</feature>
<sequence length="89" mass="9332">MRQPTYPPPEPAHPSRWGRFATWTGAAAVAAFAIGGGLGVWLNDDTTTANPSSCKSALEENFRAATGAVAADRDSSPCPRRRSASAWTG</sequence>
<proteinExistence type="predicted"/>